<dbReference type="Proteomes" id="UP000656804">
    <property type="component" value="Unassembled WGS sequence"/>
</dbReference>
<keyword evidence="4" id="KW-1185">Reference proteome</keyword>
<comment type="caution">
    <text evidence="3">The sequence shown here is derived from an EMBL/GenBank/DDBJ whole genome shotgun (WGS) entry which is preliminary data.</text>
</comment>
<keyword evidence="2" id="KW-0472">Membrane</keyword>
<feature type="transmembrane region" description="Helical" evidence="2">
    <location>
        <begin position="124"/>
        <end position="143"/>
    </location>
</feature>
<feature type="transmembrane region" description="Helical" evidence="2">
    <location>
        <begin position="461"/>
        <end position="481"/>
    </location>
</feature>
<feature type="transmembrane region" description="Helical" evidence="2">
    <location>
        <begin position="32"/>
        <end position="51"/>
    </location>
</feature>
<name>A0A930UZD5_9ACTN</name>
<feature type="transmembrane region" description="Helical" evidence="2">
    <location>
        <begin position="298"/>
        <end position="316"/>
    </location>
</feature>
<feature type="transmembrane region" description="Helical" evidence="2">
    <location>
        <begin position="85"/>
        <end position="104"/>
    </location>
</feature>
<evidence type="ECO:0000256" key="2">
    <source>
        <dbReference type="SAM" id="Phobius"/>
    </source>
</evidence>
<reference evidence="3" key="1">
    <citation type="submission" date="2020-11" db="EMBL/GenBank/DDBJ databases">
        <title>Nocardioides sp. CBS4Y-1, whole genome shotgun sequence.</title>
        <authorList>
            <person name="Tuo L."/>
        </authorList>
    </citation>
    <scope>NUCLEOTIDE SEQUENCE</scope>
    <source>
        <strain evidence="3">CBS4Y-1</strain>
    </source>
</reference>
<feature type="transmembrane region" description="Helical" evidence="2">
    <location>
        <begin position="216"/>
        <end position="239"/>
    </location>
</feature>
<feature type="transmembrane region" description="Helical" evidence="2">
    <location>
        <begin position="411"/>
        <end position="430"/>
    </location>
</feature>
<feature type="transmembrane region" description="Helical" evidence="2">
    <location>
        <begin position="251"/>
        <end position="269"/>
    </location>
</feature>
<proteinExistence type="predicted"/>
<dbReference type="EMBL" id="JADIVZ010000006">
    <property type="protein sequence ID" value="MBF4162537.1"/>
    <property type="molecule type" value="Genomic_DNA"/>
</dbReference>
<feature type="compositionally biased region" description="Low complexity" evidence="1">
    <location>
        <begin position="1"/>
        <end position="15"/>
    </location>
</feature>
<organism evidence="3 4">
    <name type="scientific">Nocardioides acrostichi</name>
    <dbReference type="NCBI Taxonomy" id="2784339"/>
    <lineage>
        <taxon>Bacteria</taxon>
        <taxon>Bacillati</taxon>
        <taxon>Actinomycetota</taxon>
        <taxon>Actinomycetes</taxon>
        <taxon>Propionibacteriales</taxon>
        <taxon>Nocardioidaceae</taxon>
        <taxon>Nocardioides</taxon>
    </lineage>
</organism>
<protein>
    <submittedName>
        <fullName evidence="3">Oligosaccharide repeat unit polymerase</fullName>
    </submittedName>
</protein>
<accession>A0A930UZD5</accession>
<evidence type="ECO:0000313" key="3">
    <source>
        <dbReference type="EMBL" id="MBF4162537.1"/>
    </source>
</evidence>
<keyword evidence="2" id="KW-1133">Transmembrane helix</keyword>
<evidence type="ECO:0000313" key="4">
    <source>
        <dbReference type="Proteomes" id="UP000656804"/>
    </source>
</evidence>
<keyword evidence="2" id="KW-0812">Transmembrane</keyword>
<feature type="transmembrane region" description="Helical" evidence="2">
    <location>
        <begin position="163"/>
        <end position="196"/>
    </location>
</feature>
<dbReference type="RefSeq" id="WP_194503809.1">
    <property type="nucleotide sequence ID" value="NZ_JADIVZ010000006.1"/>
</dbReference>
<feature type="transmembrane region" description="Helical" evidence="2">
    <location>
        <begin position="57"/>
        <end position="78"/>
    </location>
</feature>
<feature type="region of interest" description="Disordered" evidence="1">
    <location>
        <begin position="1"/>
        <end position="28"/>
    </location>
</feature>
<gene>
    <name evidence="3" type="ORF">ISG29_12635</name>
</gene>
<dbReference type="AlphaFoldDB" id="A0A930UZD5"/>
<evidence type="ECO:0000256" key="1">
    <source>
        <dbReference type="SAM" id="MobiDB-lite"/>
    </source>
</evidence>
<sequence>MSTATVPVPAEAVASADERPDETRGGSSASSLFVVGLLVGTLAVLPLVPWYRGMDPTMVLLSVVHIAACSIGATVAVFRRLRPCLLVASVFPYCWLAIPAVYQISHVQAAWNDPGVTLDVSATMRAQGIIALGQVAIVAAYGLVSLRRSAPPAAWVVGRTGRIWLAVIAAGMLLCALLLVPFVISAAGGVGALFSSRQGFNQALADNGYTDNTSPLAALTKLVPGAFATVATLLALYLVRGRASLPPASRRVSIALCLVGIGTLCIVANPFAFSRFIFLTCFGPVAMMLMRPQRQRAAVAWLVGCVFAFLLAYPAADLLRGSESTSGDQITASLLAGKDYDGFQQAINTVSYVDEEGISWGSHVVSGLLFFVPRSNWSAKAEPSSITVAQDRGYSFTNLSMPIPAEAYLDGGWPGVALLMGALGALFGLLDRAWAAGTRWSLVAAYMTMAQVGLWRGPFGSTMPVFGFAVGLLVLSLVLAARPSRRIETTTGG</sequence>